<dbReference type="PANTHER" id="PTHR43881:SF1">
    <property type="entry name" value="GAMMA-GLUTAMYLTRANSPEPTIDASE (AFU_ORTHOLOGUE AFUA_4G13580)"/>
    <property type="match status" value="1"/>
</dbReference>
<protein>
    <submittedName>
        <fullName evidence="1">Gamma-glutamyltransferase</fullName>
    </submittedName>
</protein>
<dbReference type="Pfam" id="PF01019">
    <property type="entry name" value="G_glu_transpept"/>
    <property type="match status" value="1"/>
</dbReference>
<dbReference type="InterPro" id="IPR043138">
    <property type="entry name" value="GGT_lsub"/>
</dbReference>
<dbReference type="InterPro" id="IPR029055">
    <property type="entry name" value="Ntn_hydrolases_N"/>
</dbReference>
<organism evidence="1 2">
    <name type="scientific">Tritonibacter mobilis F1926</name>
    <dbReference type="NCBI Taxonomy" id="1265309"/>
    <lineage>
        <taxon>Bacteria</taxon>
        <taxon>Pseudomonadati</taxon>
        <taxon>Pseudomonadota</taxon>
        <taxon>Alphaproteobacteria</taxon>
        <taxon>Rhodobacterales</taxon>
        <taxon>Paracoccaceae</taxon>
        <taxon>Tritonibacter</taxon>
    </lineage>
</organism>
<dbReference type="GeneID" id="28252479"/>
<dbReference type="AlphaFoldDB" id="A0A1B1A9V7"/>
<evidence type="ECO:0000313" key="1">
    <source>
        <dbReference type="EMBL" id="ANP43344.1"/>
    </source>
</evidence>
<dbReference type="RefSeq" id="WP_046002229.1">
    <property type="nucleotide sequence ID" value="NZ_CP015232.1"/>
</dbReference>
<dbReference type="PANTHER" id="PTHR43881">
    <property type="entry name" value="GAMMA-GLUTAMYLTRANSPEPTIDASE (AFU_ORTHOLOGUE AFUA_4G13580)"/>
    <property type="match status" value="1"/>
</dbReference>
<dbReference type="Proteomes" id="UP000013243">
    <property type="component" value="Plasmid unnamed2"/>
</dbReference>
<accession>A0A1B1A9V7</accession>
<sequence>MSDFTTRPEIRGTFGVATSTHWIASAVGMSILEKGGNAFDAAVATALVLQVVEPHLNGPAGDMPAIFHSATTGETKVLCAQAVTPAAATIDHYKAQGLTLIPGSGLLATVVPGAFDGWMLMLRDHGSMSLREVLEPVVYYARDGHPMLPRVAHTIAGLQSFFEAEWPSSAAVWAPNGEAPKPNALFKNPDLARTYARLIEAGEAAGEDRVAQIDAARTEWREGFVADAIFDYLKDACVMDVSDKKHSAVLAPEDMKNWRASYEDTLTYEYEGWTVHKTHAWSQGPVLLQALAILKGFDLGKMDPMGAEFVHTVTEAMKLAYADREAYYGDPAHSDIPMEYLLSEDYNVERRKLITTEASTEQRPGRVPGFEHLADAYVERAARDFNVGQVAAQEPTMSHLTEKRGDTVHLDVIDRWGNMVAATPSGGWLQSSPVIPGLGFPLNSRAQMFWLEEGLPTSLAPNRRPRTTLTPSLAEKDGMQLVFGTPGGDQQDQWQLIWFLRFVHFGMELQQCMDAPLFHSMHFQGSFFPREVRTAEMMLEPNFGAAVIEDLRARGHKVIVADPWTVGRLTAALREPDGLMRAAATPRLMQAYAVGR</sequence>
<dbReference type="InterPro" id="IPR052896">
    <property type="entry name" value="GGT-like_enzyme"/>
</dbReference>
<proteinExistence type="predicted"/>
<dbReference type="GO" id="GO:0016740">
    <property type="term" value="F:transferase activity"/>
    <property type="evidence" value="ECO:0007669"/>
    <property type="project" value="UniProtKB-KW"/>
</dbReference>
<geneLocation type="plasmid" evidence="1 2">
    <name>unnamed2</name>
</geneLocation>
<gene>
    <name evidence="1" type="ORF">K529_021550</name>
</gene>
<dbReference type="PRINTS" id="PR01210">
    <property type="entry name" value="GGTRANSPTASE"/>
</dbReference>
<reference evidence="1 2" key="1">
    <citation type="journal article" date="2016" name="ISME J.">
        <title>Global occurrence and heterogeneity of the Roseobacter-clade species Ruegeria mobilis.</title>
        <authorList>
            <person name="Sonnenschein E."/>
            <person name="Gram L."/>
        </authorList>
    </citation>
    <scope>NUCLEOTIDE SEQUENCE [LARGE SCALE GENOMIC DNA]</scope>
    <source>
        <strain evidence="1 2">F1926</strain>
        <plasmid evidence="1 2">unnamed2</plasmid>
    </source>
</reference>
<evidence type="ECO:0000313" key="2">
    <source>
        <dbReference type="Proteomes" id="UP000013243"/>
    </source>
</evidence>
<dbReference type="InterPro" id="IPR043137">
    <property type="entry name" value="GGT_ssub_C"/>
</dbReference>
<dbReference type="EMBL" id="CP015232">
    <property type="protein sequence ID" value="ANP43344.1"/>
    <property type="molecule type" value="Genomic_DNA"/>
</dbReference>
<keyword evidence="1" id="KW-0808">Transferase</keyword>
<keyword evidence="1" id="KW-0614">Plasmid</keyword>
<dbReference type="Gene3D" id="3.60.20.40">
    <property type="match status" value="1"/>
</dbReference>
<dbReference type="OrthoDB" id="9781342at2"/>
<dbReference type="SUPFAM" id="SSF56235">
    <property type="entry name" value="N-terminal nucleophile aminohydrolases (Ntn hydrolases)"/>
    <property type="match status" value="1"/>
</dbReference>
<dbReference type="Gene3D" id="1.10.246.130">
    <property type="match status" value="1"/>
</dbReference>
<dbReference type="KEGG" id="rmb:K529_021550"/>
<name>A0A1B1A9V7_9RHOB</name>